<organism evidence="3 4">
    <name type="scientific">Haemonchus contortus</name>
    <name type="common">Barber pole worm</name>
    <dbReference type="NCBI Taxonomy" id="6289"/>
    <lineage>
        <taxon>Eukaryota</taxon>
        <taxon>Metazoa</taxon>
        <taxon>Ecdysozoa</taxon>
        <taxon>Nematoda</taxon>
        <taxon>Chromadorea</taxon>
        <taxon>Rhabditida</taxon>
        <taxon>Rhabditina</taxon>
        <taxon>Rhabditomorpha</taxon>
        <taxon>Strongyloidea</taxon>
        <taxon>Trichostrongylidae</taxon>
        <taxon>Haemonchus</taxon>
    </lineage>
</organism>
<feature type="region of interest" description="Disordered" evidence="1">
    <location>
        <begin position="121"/>
        <end position="143"/>
    </location>
</feature>
<dbReference type="AlphaFoldDB" id="A0A7I4Y5V6"/>
<reference evidence="4" key="1">
    <citation type="submission" date="2020-12" db="UniProtKB">
        <authorList>
            <consortium name="WormBaseParasite"/>
        </authorList>
    </citation>
    <scope>IDENTIFICATION</scope>
    <source>
        <strain evidence="4">MHco3</strain>
    </source>
</reference>
<evidence type="ECO:0000313" key="4">
    <source>
        <dbReference type="WBParaSite" id="HCON_00056430-00001"/>
    </source>
</evidence>
<feature type="signal peptide" evidence="2">
    <location>
        <begin position="1"/>
        <end position="17"/>
    </location>
</feature>
<accession>A0A7I4Y5V6</accession>
<protein>
    <submittedName>
        <fullName evidence="4">Secreted protein</fullName>
    </submittedName>
</protein>
<dbReference type="WBParaSite" id="HCON_00056430-00001">
    <property type="protein sequence ID" value="HCON_00056430-00001"/>
    <property type="gene ID" value="HCON_00056430"/>
</dbReference>
<evidence type="ECO:0000256" key="2">
    <source>
        <dbReference type="SAM" id="SignalP"/>
    </source>
</evidence>
<sequence length="190" mass="21706">MRLLLWLTITITKIVFAADWEPSLSWYLYSKQFRGPGTLHDQLNMNSTAILEPSTILKNGRTVVIRPGDFRPHRLPMLHIGQLIHKASSRAGSARVPPLRLKRKEERRKVWRGWRRVSGDVQPMPNPDLRPMARSEGRTSSGHSEDVMFNLFIPSLRALQRTTMPTPLHLPDLMKKPMDVSVGTLIGEDN</sequence>
<keyword evidence="2" id="KW-0732">Signal</keyword>
<keyword evidence="3" id="KW-1185">Reference proteome</keyword>
<feature type="chain" id="PRO_5035447054" evidence="2">
    <location>
        <begin position="18"/>
        <end position="190"/>
    </location>
</feature>
<proteinExistence type="predicted"/>
<evidence type="ECO:0000313" key="3">
    <source>
        <dbReference type="Proteomes" id="UP000025227"/>
    </source>
</evidence>
<dbReference type="OrthoDB" id="10338862at2759"/>
<name>A0A7I4Y5V6_HAECO</name>
<dbReference type="Proteomes" id="UP000025227">
    <property type="component" value="Unplaced"/>
</dbReference>
<evidence type="ECO:0000256" key="1">
    <source>
        <dbReference type="SAM" id="MobiDB-lite"/>
    </source>
</evidence>